<dbReference type="EMBL" id="FMSP01000024">
    <property type="protein sequence ID" value="SCV74947.1"/>
    <property type="molecule type" value="Genomic_DNA"/>
</dbReference>
<organism evidence="2 3">
    <name type="scientific">Microbotryum intermedium</name>
    <dbReference type="NCBI Taxonomy" id="269621"/>
    <lineage>
        <taxon>Eukaryota</taxon>
        <taxon>Fungi</taxon>
        <taxon>Dikarya</taxon>
        <taxon>Basidiomycota</taxon>
        <taxon>Pucciniomycotina</taxon>
        <taxon>Microbotryomycetes</taxon>
        <taxon>Microbotryales</taxon>
        <taxon>Microbotryaceae</taxon>
        <taxon>Microbotryum</taxon>
    </lineage>
</organism>
<dbReference type="OrthoDB" id="543156at2759"/>
<accession>A0A238FNT2</accession>
<evidence type="ECO:0000313" key="3">
    <source>
        <dbReference type="Proteomes" id="UP000198372"/>
    </source>
</evidence>
<evidence type="ECO:0000313" key="2">
    <source>
        <dbReference type="EMBL" id="SCV74947.1"/>
    </source>
</evidence>
<sequence length="230" mass="25450">MLLNLRTPPPLHPTTKALDTKPLHIACVLFPGFQLLDVCGPLDILNVLSRTQPIKLSMLASSLEPVSTFTRVAANEIHQSLVPTHTFSSPPSEPIDVLFVPGGYGCREDLSEAETFLKARFETCQYLMTVCTGSALSARTGILDGKKATSNKRSFEWVKTQGPNVEWIKKARWVADGQCWTSSGVAAGMDMTLGWIKHVYGQDVAKDTADSIEYEWNEDSEKDRFADLYP</sequence>
<dbReference type="Gene3D" id="3.40.50.880">
    <property type="match status" value="1"/>
</dbReference>
<proteinExistence type="predicted"/>
<dbReference type="PANTHER" id="PTHR43130">
    <property type="entry name" value="ARAC-FAMILY TRANSCRIPTIONAL REGULATOR"/>
    <property type="match status" value="1"/>
</dbReference>
<dbReference type="STRING" id="269621.A0A238FNT2"/>
<dbReference type="PANTHER" id="PTHR43130:SF15">
    <property type="entry name" value="THIJ_PFPI FAMILY PROTEIN (AFU_ORTHOLOGUE AFUA_5G14240)"/>
    <property type="match status" value="1"/>
</dbReference>
<feature type="domain" description="DJ-1/PfpI" evidence="1">
    <location>
        <begin position="25"/>
        <end position="196"/>
    </location>
</feature>
<name>A0A238FNT2_9BASI</name>
<dbReference type="Proteomes" id="UP000198372">
    <property type="component" value="Unassembled WGS sequence"/>
</dbReference>
<evidence type="ECO:0000259" key="1">
    <source>
        <dbReference type="Pfam" id="PF01965"/>
    </source>
</evidence>
<protein>
    <submittedName>
        <fullName evidence="2">BQ2448_7976 protein</fullName>
    </submittedName>
</protein>
<dbReference type="InterPro" id="IPR029062">
    <property type="entry name" value="Class_I_gatase-like"/>
</dbReference>
<dbReference type="SUPFAM" id="SSF52317">
    <property type="entry name" value="Class I glutamine amidotransferase-like"/>
    <property type="match status" value="1"/>
</dbReference>
<reference evidence="3" key="1">
    <citation type="submission" date="2016-09" db="EMBL/GenBank/DDBJ databases">
        <authorList>
            <person name="Jeantristanb JTB J.-T."/>
            <person name="Ricardo R."/>
        </authorList>
    </citation>
    <scope>NUCLEOTIDE SEQUENCE [LARGE SCALE GENOMIC DNA]</scope>
</reference>
<dbReference type="InterPro" id="IPR002818">
    <property type="entry name" value="DJ-1/PfpI"/>
</dbReference>
<dbReference type="Pfam" id="PF01965">
    <property type="entry name" value="DJ-1_PfpI"/>
    <property type="match status" value="1"/>
</dbReference>
<gene>
    <name evidence="2" type="ORF">BQ2448_7976</name>
</gene>
<dbReference type="AlphaFoldDB" id="A0A238FNT2"/>
<dbReference type="InterPro" id="IPR052158">
    <property type="entry name" value="INH-QAR"/>
</dbReference>
<dbReference type="CDD" id="cd03139">
    <property type="entry name" value="GATase1_PfpI_2"/>
    <property type="match status" value="1"/>
</dbReference>
<keyword evidence="3" id="KW-1185">Reference proteome</keyword>